<dbReference type="PATRIC" id="fig|322095.3.peg.583"/>
<gene>
    <name evidence="2" type="ORF">HMPREF3185_00591</name>
</gene>
<feature type="region of interest" description="Disordered" evidence="1">
    <location>
        <begin position="1"/>
        <end position="27"/>
    </location>
</feature>
<organism evidence="2 3">
    <name type="scientific">Porphyromonas somerae</name>
    <dbReference type="NCBI Taxonomy" id="322095"/>
    <lineage>
        <taxon>Bacteria</taxon>
        <taxon>Pseudomonadati</taxon>
        <taxon>Bacteroidota</taxon>
        <taxon>Bacteroidia</taxon>
        <taxon>Bacteroidales</taxon>
        <taxon>Porphyromonadaceae</taxon>
        <taxon>Porphyromonas</taxon>
    </lineage>
</organism>
<evidence type="ECO:0000313" key="3">
    <source>
        <dbReference type="Proteomes" id="UP000070224"/>
    </source>
</evidence>
<evidence type="ECO:0000256" key="1">
    <source>
        <dbReference type="SAM" id="MobiDB-lite"/>
    </source>
</evidence>
<proteinExistence type="predicted"/>
<dbReference type="AlphaFoldDB" id="A0A134BBB2"/>
<keyword evidence="3" id="KW-1185">Reference proteome</keyword>
<comment type="caution">
    <text evidence="2">The sequence shown here is derived from an EMBL/GenBank/DDBJ whole genome shotgun (WGS) entry which is preliminary data.</text>
</comment>
<dbReference type="STRING" id="322095.HMPREF3185_00591"/>
<name>A0A134BBB2_9PORP</name>
<accession>A0A134BBB2</accession>
<sequence>MRTTIAPSLTPTASLPRLQSNHPFSCSQKGKIKRNSILNISHLHIDKACTDMA</sequence>
<dbReference type="Proteomes" id="UP000070224">
    <property type="component" value="Unassembled WGS sequence"/>
</dbReference>
<evidence type="ECO:0000313" key="2">
    <source>
        <dbReference type="EMBL" id="KXB77216.1"/>
    </source>
</evidence>
<reference evidence="3" key="1">
    <citation type="submission" date="2016-01" db="EMBL/GenBank/DDBJ databases">
        <authorList>
            <person name="Mitreva M."/>
            <person name="Pepin K.H."/>
            <person name="Mihindukulasuriya K.A."/>
            <person name="Fulton R."/>
            <person name="Fronick C."/>
            <person name="O'Laughlin M."/>
            <person name="Miner T."/>
            <person name="Herter B."/>
            <person name="Rosa B.A."/>
            <person name="Cordes M."/>
            <person name="Tomlinson C."/>
            <person name="Wollam A."/>
            <person name="Palsikar V.B."/>
            <person name="Mardis E.R."/>
            <person name="Wilson R.K."/>
        </authorList>
    </citation>
    <scope>NUCLEOTIDE SEQUENCE [LARGE SCALE GENOMIC DNA]</scope>
    <source>
        <strain evidence="3">KA00683</strain>
    </source>
</reference>
<protein>
    <submittedName>
        <fullName evidence="2">Uncharacterized protein</fullName>
    </submittedName>
</protein>
<dbReference type="EMBL" id="LSDK01000048">
    <property type="protein sequence ID" value="KXB77216.1"/>
    <property type="molecule type" value="Genomic_DNA"/>
</dbReference>